<dbReference type="Proteomes" id="UP000178681">
    <property type="component" value="Unassembled WGS sequence"/>
</dbReference>
<dbReference type="InterPro" id="IPR043725">
    <property type="entry name" value="DUF5667"/>
</dbReference>
<feature type="domain" description="DUF5667" evidence="2">
    <location>
        <begin position="43"/>
        <end position="118"/>
    </location>
</feature>
<feature type="signal peptide" evidence="1">
    <location>
        <begin position="1"/>
        <end position="28"/>
    </location>
</feature>
<evidence type="ECO:0000259" key="2">
    <source>
        <dbReference type="Pfam" id="PF18915"/>
    </source>
</evidence>
<evidence type="ECO:0000313" key="4">
    <source>
        <dbReference type="Proteomes" id="UP000178681"/>
    </source>
</evidence>
<accession>A0A1F5Z3W6</accession>
<reference evidence="3 4" key="1">
    <citation type="journal article" date="2016" name="Nat. Commun.">
        <title>Thousands of microbial genomes shed light on interconnected biogeochemical processes in an aquifer system.</title>
        <authorList>
            <person name="Anantharaman K."/>
            <person name="Brown C.T."/>
            <person name="Hug L.A."/>
            <person name="Sharon I."/>
            <person name="Castelle C.J."/>
            <person name="Probst A.J."/>
            <person name="Thomas B.C."/>
            <person name="Singh A."/>
            <person name="Wilkins M.J."/>
            <person name="Karaoz U."/>
            <person name="Brodie E.L."/>
            <person name="Williams K.H."/>
            <person name="Hubbard S.S."/>
            <person name="Banfield J.F."/>
        </authorList>
    </citation>
    <scope>NUCLEOTIDE SEQUENCE [LARGE SCALE GENOMIC DNA]</scope>
</reference>
<name>A0A1F5Z3W6_9BACT</name>
<dbReference type="Pfam" id="PF18915">
    <property type="entry name" value="DUF5667"/>
    <property type="match status" value="1"/>
</dbReference>
<keyword evidence="1" id="KW-0732">Signal</keyword>
<dbReference type="AlphaFoldDB" id="A0A1F5Z3W6"/>
<dbReference type="STRING" id="1798377.A2872_01060"/>
<sequence length="164" mass="18262">MIRKVGKIISLIILLFVLSFAVSSPVSAEISTNSAKYDLPYPGILPDSPLWPIKDLRDKLIGLVVFDPVIKGQYELRLADKKLAMAQVLINTGKGELGEKVLIWASDGYDRAIDRAEESKLKKLNYETLASRLSLFAAKYAEVSGLSKPTERIRKLFIENITNP</sequence>
<evidence type="ECO:0000313" key="3">
    <source>
        <dbReference type="EMBL" id="OGG06802.1"/>
    </source>
</evidence>
<organism evidence="3 4">
    <name type="scientific">Candidatus Gottesmanbacteria bacterium RIFCSPHIGHO2_01_FULL_42_12</name>
    <dbReference type="NCBI Taxonomy" id="1798377"/>
    <lineage>
        <taxon>Bacteria</taxon>
        <taxon>Candidatus Gottesmaniibacteriota</taxon>
    </lineage>
</organism>
<dbReference type="EMBL" id="MFJG01000021">
    <property type="protein sequence ID" value="OGG06802.1"/>
    <property type="molecule type" value="Genomic_DNA"/>
</dbReference>
<feature type="chain" id="PRO_5009522797" description="DUF5667 domain-containing protein" evidence="1">
    <location>
        <begin position="29"/>
        <end position="164"/>
    </location>
</feature>
<proteinExistence type="predicted"/>
<comment type="caution">
    <text evidence="3">The sequence shown here is derived from an EMBL/GenBank/DDBJ whole genome shotgun (WGS) entry which is preliminary data.</text>
</comment>
<protein>
    <recommendedName>
        <fullName evidence="2">DUF5667 domain-containing protein</fullName>
    </recommendedName>
</protein>
<evidence type="ECO:0000256" key="1">
    <source>
        <dbReference type="SAM" id="SignalP"/>
    </source>
</evidence>
<gene>
    <name evidence="3" type="ORF">A2872_01060</name>
</gene>